<dbReference type="GeneID" id="71993805"/>
<dbReference type="KEGG" id="ffu:CLAFUR5_13927"/>
<evidence type="ECO:0000313" key="3">
    <source>
        <dbReference type="Proteomes" id="UP000756132"/>
    </source>
</evidence>
<feature type="region of interest" description="Disordered" evidence="1">
    <location>
        <begin position="11"/>
        <end position="95"/>
    </location>
</feature>
<reference evidence="2" key="2">
    <citation type="journal article" date="2022" name="Microb. Genom.">
        <title>A chromosome-scale genome assembly of the tomato pathogen Cladosporium fulvum reveals a compartmentalized genome architecture and the presence of a dispensable chromosome.</title>
        <authorList>
            <person name="Zaccaron A.Z."/>
            <person name="Chen L.H."/>
            <person name="Samaras A."/>
            <person name="Stergiopoulos I."/>
        </authorList>
    </citation>
    <scope>NUCLEOTIDE SEQUENCE</scope>
    <source>
        <strain evidence="2">Race5_Kim</strain>
    </source>
</reference>
<gene>
    <name evidence="2" type="ORF">CLAFUR5_13927</name>
</gene>
<evidence type="ECO:0000256" key="1">
    <source>
        <dbReference type="SAM" id="MobiDB-lite"/>
    </source>
</evidence>
<dbReference type="EMBL" id="CP090174">
    <property type="protein sequence ID" value="UJO24719.1"/>
    <property type="molecule type" value="Genomic_DNA"/>
</dbReference>
<feature type="compositionally biased region" description="Polar residues" evidence="1">
    <location>
        <begin position="42"/>
        <end position="54"/>
    </location>
</feature>
<name>A0A9Q8PLB2_PASFU</name>
<sequence length="259" mass="29493">MLAFMHPLSSSPIAYLPANPSPLSPRSANITSRWPGRGTSGGNTYMSDINTNTKIPLRHEQNENATATSTPFSKRTIKRAPLQKQDDLKERRRTNFLRNVKDKRDDRRYEARGEDIMRLDFVQKRRAYEAELARNAPREEVDDDELPSWSQQCSQMQMSSQHLPEEEVEEFVRDEDAELEALLEFMPEENAEGAEAEGEMDVQDDLWSDDADYDALFSEVMGMEEGGESTTTVGNKMALVNAHHVQQQQSGNDDEMDMS</sequence>
<accession>A0A9Q8PLB2</accession>
<dbReference type="RefSeq" id="XP_047769085.1">
    <property type="nucleotide sequence ID" value="XM_047913075.1"/>
</dbReference>
<proteinExistence type="predicted"/>
<dbReference type="OrthoDB" id="5279705at2759"/>
<evidence type="ECO:0000313" key="2">
    <source>
        <dbReference type="EMBL" id="UJO24719.1"/>
    </source>
</evidence>
<feature type="compositionally biased region" description="Polar residues" evidence="1">
    <location>
        <begin position="63"/>
        <end position="73"/>
    </location>
</feature>
<protein>
    <submittedName>
        <fullName evidence="2">Uncharacterized protein</fullName>
    </submittedName>
</protein>
<organism evidence="2 3">
    <name type="scientific">Passalora fulva</name>
    <name type="common">Tomato leaf mold</name>
    <name type="synonym">Cladosporium fulvum</name>
    <dbReference type="NCBI Taxonomy" id="5499"/>
    <lineage>
        <taxon>Eukaryota</taxon>
        <taxon>Fungi</taxon>
        <taxon>Dikarya</taxon>
        <taxon>Ascomycota</taxon>
        <taxon>Pezizomycotina</taxon>
        <taxon>Dothideomycetes</taxon>
        <taxon>Dothideomycetidae</taxon>
        <taxon>Mycosphaerellales</taxon>
        <taxon>Mycosphaerellaceae</taxon>
        <taxon>Fulvia</taxon>
    </lineage>
</organism>
<keyword evidence="3" id="KW-1185">Reference proteome</keyword>
<reference evidence="2" key="1">
    <citation type="submission" date="2021-12" db="EMBL/GenBank/DDBJ databases">
        <authorList>
            <person name="Zaccaron A."/>
            <person name="Stergiopoulos I."/>
        </authorList>
    </citation>
    <scope>NUCLEOTIDE SEQUENCE</scope>
    <source>
        <strain evidence="2">Race5_Kim</strain>
    </source>
</reference>
<dbReference type="Proteomes" id="UP000756132">
    <property type="component" value="Chromosome 12"/>
</dbReference>
<dbReference type="AlphaFoldDB" id="A0A9Q8PLB2"/>